<evidence type="ECO:0000313" key="1">
    <source>
        <dbReference type="EMBL" id="MCS4279214.1"/>
    </source>
</evidence>
<proteinExistence type="predicted"/>
<comment type="caution">
    <text evidence="1">The sequence shown here is derived from an EMBL/GenBank/DDBJ whole genome shotgun (WGS) entry which is preliminary data.</text>
</comment>
<dbReference type="EMBL" id="JANUEK010000002">
    <property type="protein sequence ID" value="MCS4279214.1"/>
    <property type="molecule type" value="Genomic_DNA"/>
</dbReference>
<gene>
    <name evidence="1" type="ORF">M2412_001181</name>
</gene>
<sequence>MKLQFQHQSLRIRLDEAELAQLLSGGSVVNRTVFGPGQAWSQQIRLERTSAARLAGDVQHLDILLPYEAVTAYSLRLPCREGIVFMLDTDGDTLQLQFDVDVRDSVRQRGPARREAGSVAPD</sequence>
<dbReference type="AlphaFoldDB" id="A0AAW5PFG1"/>
<accession>A0AAW5PFG1</accession>
<reference evidence="1" key="1">
    <citation type="submission" date="2022-08" db="EMBL/GenBank/DDBJ databases">
        <title>Genomic analyses of the natural microbiome of Caenorhabditis elegans.</title>
        <authorList>
            <person name="Samuel B."/>
        </authorList>
    </citation>
    <scope>NUCLEOTIDE SEQUENCE</scope>
    <source>
        <strain evidence="1">BIGb0277</strain>
    </source>
</reference>
<name>A0AAW5PFG1_9GAMM</name>
<evidence type="ECO:0000313" key="2">
    <source>
        <dbReference type="Proteomes" id="UP001320691"/>
    </source>
</evidence>
<dbReference type="Proteomes" id="UP001320691">
    <property type="component" value="Unassembled WGS sequence"/>
</dbReference>
<dbReference type="RefSeq" id="WP_259259984.1">
    <property type="nucleotide sequence ID" value="NZ_JANUEK010000002.1"/>
</dbReference>
<protein>
    <submittedName>
        <fullName evidence="1">Uncharacterized protein</fullName>
    </submittedName>
</protein>
<organism evidence="1 2">
    <name type="scientific">Stenotrophomonas rhizophila</name>
    <dbReference type="NCBI Taxonomy" id="216778"/>
    <lineage>
        <taxon>Bacteria</taxon>
        <taxon>Pseudomonadati</taxon>
        <taxon>Pseudomonadota</taxon>
        <taxon>Gammaproteobacteria</taxon>
        <taxon>Lysobacterales</taxon>
        <taxon>Lysobacteraceae</taxon>
        <taxon>Stenotrophomonas</taxon>
    </lineage>
</organism>